<keyword evidence="2" id="KW-1185">Reference proteome</keyword>
<sequence length="134" mass="13981">MASLSPGLSGECGEGLSHQHLEAHAAFEGRESDESVVGSHVLICWQDLGELGESGRKLLAPEQADITRADTIKSSGLNTSPRVQTGGAELYQPPEVMHIAASLACSDMGRIGGMCVGGGLFVVASLWCLDGQSW</sequence>
<accession>A0A9N7YFL2</accession>
<dbReference type="Proteomes" id="UP001153269">
    <property type="component" value="Unassembled WGS sequence"/>
</dbReference>
<evidence type="ECO:0000313" key="2">
    <source>
        <dbReference type="Proteomes" id="UP001153269"/>
    </source>
</evidence>
<dbReference type="EMBL" id="CADEAL010000680">
    <property type="protein sequence ID" value="CAB1423781.1"/>
    <property type="molecule type" value="Genomic_DNA"/>
</dbReference>
<evidence type="ECO:0000313" key="1">
    <source>
        <dbReference type="EMBL" id="CAB1423781.1"/>
    </source>
</evidence>
<organism evidence="1 2">
    <name type="scientific">Pleuronectes platessa</name>
    <name type="common">European plaice</name>
    <dbReference type="NCBI Taxonomy" id="8262"/>
    <lineage>
        <taxon>Eukaryota</taxon>
        <taxon>Metazoa</taxon>
        <taxon>Chordata</taxon>
        <taxon>Craniata</taxon>
        <taxon>Vertebrata</taxon>
        <taxon>Euteleostomi</taxon>
        <taxon>Actinopterygii</taxon>
        <taxon>Neopterygii</taxon>
        <taxon>Teleostei</taxon>
        <taxon>Neoteleostei</taxon>
        <taxon>Acanthomorphata</taxon>
        <taxon>Carangaria</taxon>
        <taxon>Pleuronectiformes</taxon>
        <taxon>Pleuronectoidei</taxon>
        <taxon>Pleuronectidae</taxon>
        <taxon>Pleuronectes</taxon>
    </lineage>
</organism>
<reference evidence="1" key="1">
    <citation type="submission" date="2020-03" db="EMBL/GenBank/DDBJ databases">
        <authorList>
            <person name="Weist P."/>
        </authorList>
    </citation>
    <scope>NUCLEOTIDE SEQUENCE</scope>
</reference>
<name>A0A9N7YFL2_PLEPL</name>
<dbReference type="AlphaFoldDB" id="A0A9N7YFL2"/>
<gene>
    <name evidence="1" type="ORF">PLEPLA_LOCUS11702</name>
</gene>
<comment type="caution">
    <text evidence="1">The sequence shown here is derived from an EMBL/GenBank/DDBJ whole genome shotgun (WGS) entry which is preliminary data.</text>
</comment>
<protein>
    <submittedName>
        <fullName evidence="1">Uncharacterized protein</fullName>
    </submittedName>
</protein>
<proteinExistence type="predicted"/>